<accession>A0A3R7NWE8</accession>
<dbReference type="Proteomes" id="UP000283509">
    <property type="component" value="Unassembled WGS sequence"/>
</dbReference>
<organism evidence="1 2">
    <name type="scientific">Penaeus vannamei</name>
    <name type="common">Whiteleg shrimp</name>
    <name type="synonym">Litopenaeus vannamei</name>
    <dbReference type="NCBI Taxonomy" id="6689"/>
    <lineage>
        <taxon>Eukaryota</taxon>
        <taxon>Metazoa</taxon>
        <taxon>Ecdysozoa</taxon>
        <taxon>Arthropoda</taxon>
        <taxon>Crustacea</taxon>
        <taxon>Multicrustacea</taxon>
        <taxon>Malacostraca</taxon>
        <taxon>Eumalacostraca</taxon>
        <taxon>Eucarida</taxon>
        <taxon>Decapoda</taxon>
        <taxon>Dendrobranchiata</taxon>
        <taxon>Penaeoidea</taxon>
        <taxon>Penaeidae</taxon>
        <taxon>Penaeus</taxon>
    </lineage>
</organism>
<gene>
    <name evidence="1" type="ORF">C7M84_013247</name>
</gene>
<dbReference type="OrthoDB" id="9995764at2759"/>
<name>A0A3R7NWE8_PENVA</name>
<proteinExistence type="predicted"/>
<dbReference type="PANTHER" id="PTHR14553">
    <property type="entry name" value="UNCHARACTERIZED PROTEIN C1ORF50"/>
    <property type="match status" value="1"/>
</dbReference>
<evidence type="ECO:0000313" key="1">
    <source>
        <dbReference type="EMBL" id="ROT68594.1"/>
    </source>
</evidence>
<evidence type="ECO:0000313" key="2">
    <source>
        <dbReference type="Proteomes" id="UP000283509"/>
    </source>
</evidence>
<reference evidence="1 2" key="1">
    <citation type="submission" date="2018-04" db="EMBL/GenBank/DDBJ databases">
        <authorList>
            <person name="Zhang X."/>
            <person name="Yuan J."/>
            <person name="Li F."/>
            <person name="Xiang J."/>
        </authorList>
    </citation>
    <scope>NUCLEOTIDE SEQUENCE [LARGE SCALE GENOMIC DNA]</scope>
    <source>
        <tissue evidence="1">Muscle</tissue>
    </source>
</reference>
<dbReference type="AlphaFoldDB" id="A0A3R7NWE8"/>
<reference evidence="1 2" key="2">
    <citation type="submission" date="2019-01" db="EMBL/GenBank/DDBJ databases">
        <title>The decoding of complex shrimp genome reveals the adaptation for benthos swimmer, frequently molting mechanism and breeding impact on genome.</title>
        <authorList>
            <person name="Sun Y."/>
            <person name="Gao Y."/>
            <person name="Yu Y."/>
        </authorList>
    </citation>
    <scope>NUCLEOTIDE SEQUENCE [LARGE SCALE GENOMIC DNA]</scope>
    <source>
        <tissue evidence="1">Muscle</tissue>
    </source>
</reference>
<dbReference type="PANTHER" id="PTHR14553:SF1">
    <property type="entry name" value="SIMILAR TO CHROMOSOME 1 OPEN READING FRAME 50"/>
    <property type="match status" value="1"/>
</dbReference>
<dbReference type="Pfam" id="PF10504">
    <property type="entry name" value="DUF2452"/>
    <property type="match status" value="1"/>
</dbReference>
<dbReference type="STRING" id="6689.A0A3R7NWE8"/>
<dbReference type="InterPro" id="IPR019534">
    <property type="entry name" value="DUF2452"/>
</dbReference>
<sequence length="179" mass="20437">MALNRLQDAPQAQVNLVETDSTPGGVQLVNPYRTNKVDCMDLVELAQEIQKADKFVHANVSNKLQVIAEQVRFLQDQARRVLEEAKENADLHHVPCNLVKKPGTIYHLYRRSSGQRYLSLLSPQEWGSTCPHEFLGSYRLEHDHSWTPEHKMEARSNDQQMINKILTCSNTLSITMGDK</sequence>
<protein>
    <submittedName>
        <fullName evidence="1">Uncharacterized protein</fullName>
    </submittedName>
</protein>
<comment type="caution">
    <text evidence="1">The sequence shown here is derived from an EMBL/GenBank/DDBJ whole genome shotgun (WGS) entry which is preliminary data.</text>
</comment>
<dbReference type="EMBL" id="QCYY01002654">
    <property type="protein sequence ID" value="ROT68594.1"/>
    <property type="molecule type" value="Genomic_DNA"/>
</dbReference>
<keyword evidence="2" id="KW-1185">Reference proteome</keyword>